<dbReference type="Pfam" id="PF07593">
    <property type="entry name" value="UnbV_ASPIC"/>
    <property type="match status" value="1"/>
</dbReference>
<dbReference type="Gene3D" id="2.130.10.130">
    <property type="entry name" value="Integrin alpha, N-terminal"/>
    <property type="match status" value="4"/>
</dbReference>
<dbReference type="InterPro" id="IPR028994">
    <property type="entry name" value="Integrin_alpha_N"/>
</dbReference>
<dbReference type="SMART" id="SM00191">
    <property type="entry name" value="Int_alpha"/>
    <property type="match status" value="2"/>
</dbReference>
<evidence type="ECO:0000256" key="1">
    <source>
        <dbReference type="ARBA" id="ARBA00022729"/>
    </source>
</evidence>
<keyword evidence="1" id="KW-0732">Signal</keyword>
<dbReference type="InterPro" id="IPR013519">
    <property type="entry name" value="Int_alpha_beta-p"/>
</dbReference>
<dbReference type="SUPFAM" id="SSF69318">
    <property type="entry name" value="Integrin alpha N-terminal domain"/>
    <property type="match status" value="2"/>
</dbReference>
<dbReference type="PANTHER" id="PTHR16026">
    <property type="entry name" value="CARTILAGE ACIDIC PROTEIN 1"/>
    <property type="match status" value="1"/>
</dbReference>
<dbReference type="PANTHER" id="PTHR16026:SF0">
    <property type="entry name" value="CARTILAGE ACIDIC PROTEIN 1"/>
    <property type="match status" value="1"/>
</dbReference>
<feature type="domain" description="ASPIC/UnbV" evidence="4">
    <location>
        <begin position="542"/>
        <end position="599"/>
    </location>
</feature>
<keyword evidence="3" id="KW-0325">Glycoprotein</keyword>
<proteinExistence type="predicted"/>
<dbReference type="PROSITE" id="PS51257">
    <property type="entry name" value="PROKAR_LIPOPROTEIN"/>
    <property type="match status" value="1"/>
</dbReference>
<evidence type="ECO:0000256" key="3">
    <source>
        <dbReference type="ARBA" id="ARBA00023180"/>
    </source>
</evidence>
<dbReference type="AlphaFoldDB" id="A0AAT9GIU1"/>
<dbReference type="Pfam" id="PF13517">
    <property type="entry name" value="FG-GAP_3"/>
    <property type="match status" value="5"/>
</dbReference>
<evidence type="ECO:0000256" key="2">
    <source>
        <dbReference type="ARBA" id="ARBA00022737"/>
    </source>
</evidence>
<evidence type="ECO:0000313" key="5">
    <source>
        <dbReference type="EMBL" id="BFG70586.1"/>
    </source>
</evidence>
<dbReference type="InterPro" id="IPR027039">
    <property type="entry name" value="Crtac1"/>
</dbReference>
<dbReference type="EMBL" id="AP029612">
    <property type="protein sequence ID" value="BFG70586.1"/>
    <property type="molecule type" value="Genomic_DNA"/>
</dbReference>
<dbReference type="InterPro" id="IPR013517">
    <property type="entry name" value="FG-GAP"/>
</dbReference>
<dbReference type="InterPro" id="IPR011519">
    <property type="entry name" value="UnbV_ASPIC"/>
</dbReference>
<protein>
    <submittedName>
        <fullName evidence="5">VCBS repeat-containing protein</fullName>
    </submittedName>
</protein>
<reference evidence="5" key="1">
    <citation type="submission" date="2024-02" db="EMBL/GenBank/DDBJ databases">
        <title>Sediminibacterium planktonica sp. nov. and Sediminibacterium longus sp. nov., isolated from surface lake and river water.</title>
        <authorList>
            <person name="Watanabe K."/>
            <person name="Takemine S."/>
            <person name="Ishii Y."/>
            <person name="Ogata Y."/>
            <person name="Shindo C."/>
            <person name="Suda W."/>
        </authorList>
    </citation>
    <scope>NUCLEOTIDE SEQUENCE</scope>
    <source>
        <strain evidence="5">KACHI17</strain>
    </source>
</reference>
<evidence type="ECO:0000259" key="4">
    <source>
        <dbReference type="Pfam" id="PF07593"/>
    </source>
</evidence>
<gene>
    <name evidence="5" type="ORF">KACHI17_14670</name>
</gene>
<sequence>MKGMNMRSIYTGIFLLIIVGIGCKGKKDAPLFEIADHERTGIHFSNTLHPSTSFNLFSYMYYYNGAGVGAGDFNNDGLIDLFFAANQENNRLYLNTGNLQFKDVTKEARIPVDGAWSTGVSVVDINNDGLLDIYVCRVGNYKTLKGKNQLLVCTAIGKDGIPVYEDQATMYGLDFSGFSTQSAFLDYDGDGDLDMFLLNHSVNHDGNYAPRANFLNTYDSLAGQRLYRNDQRKDEKGNHIPQFTNVTKEAGINGTKIGYGLGVVVADINLDGWPDIYVGNDFHENDYLYINQTNGTFSEQGASQLMHTSQFSMGVDVADINNDAYPEIISMDMLPYDQYMLKRSMAEDDYNIFQQKLQYGYTHQYARNNLQYNRKNGNFSEVGQYSGVHATDWSWASLWMDFDNDGLKDLFVSNGIPKRMNDIDYINYVSGGELQEKLKNNTIQDKDLALISKFPEIKLPNQFFRNRGAFQFNNITDSIQNNLPTFSNGSVYADLDNDGDLDVVVNNINDPVLIYENKTNTDTLSQNYIRLELTGDSINKRAIGAKLLIYAKDQCYSYEQYPVRGFQSSMLGPLHAGLKDIQPDSALLIWPDRTYQSVTISKKGSLSLTYKKGLPEFDFVQRLQSPHTATSILQDITASTGLDFKHEENVFNDFDREPLIPHMLSMEGPALAVADINKDGLEDVFIGASKGNKNALFIQTKQGRFQRSEQPALTKDSIWENVDAIWVDVNNDQAIDLVIATGGNEYYGEDEHLQPLLYLNDGRGNLRKKDFAFPSGMNTQSKVVANDINGDGFVDLFFAGRSITWAYGMPPRSYLLLNDGYGNFQDVTVTYSKELLNPGMVTSAQWVDMNKDQQKDLLLAYNWGGIDVFIKKDRQFVRQNIIAEKGWWQTVHADDIDGDGDIDLLAGNFGQNSRVKASLNAPVKMYINDFDDNGRVEQIMTYFVGGKEIPLASKLQLEKSIPAIRKKFLYAADFAKADLKELFAPQKFEKAFQLEANNFDHLMVINNGDLTFTATPLPFETQLSQIRSIQKIQTEQGTFWLTSGNFYGNNIEIGRQDADFGTLLQYQKGKGMIVAKVEPVRVKGQVRNVRPIMIGGKQSYILARNNETAVVLGRN</sequence>
<organism evidence="5">
    <name type="scientific">Sediminibacterium sp. KACHI17</name>
    <dbReference type="NCBI Taxonomy" id="1751071"/>
    <lineage>
        <taxon>Bacteria</taxon>
        <taxon>Pseudomonadati</taxon>
        <taxon>Bacteroidota</taxon>
        <taxon>Chitinophagia</taxon>
        <taxon>Chitinophagales</taxon>
        <taxon>Chitinophagaceae</taxon>
        <taxon>Sediminibacterium</taxon>
    </lineage>
</organism>
<name>A0AAT9GIU1_9BACT</name>
<keyword evidence="2" id="KW-0677">Repeat</keyword>
<accession>A0AAT9GIU1</accession>